<keyword evidence="8" id="KW-1185">Reference proteome</keyword>
<accession>A0A5C5FYA4</accession>
<comment type="caution">
    <text evidence="7">The sequence shown here is derived from an EMBL/GenBank/DDBJ whole genome shotgun (WGS) entry which is preliminary data.</text>
</comment>
<sequence length="425" mass="45940">MESTGYQGPINPNPGEGESSVIIYGYVPSRALAVIAIITFSLAVLNHFSHLVRFKHVRAFSGLMVFGCVCEIVGYSARLVSHYHPYVVNYFIIQYFFIVVSPVFFQAAFYLALGMALRRLDHRGSTLLRFEPKILIAAMIVSDVVTTIIQVVGAALIGVAESARFGNGSASITSSQANDILLAGLAMQTASFLAFLILLGLCIWRSHRTFTAAHLPKQFSLLLFLASLLVFLRTTFRLAETAQGVFGFASTHEALFGTLEYLPVILAVGIYAAIPLEHQLPINVDDDRYESSTDGRSLSMRQTTKEARTIDLRGGDADADGDGDGRGGRGVGDEEAGLSSGNSSRSRKDLDEGRDRLSSSSPNSGTSDSSGTARSRTHAAARTRSAADGLREGDEDEGLVSDESPTTVVEREDEALDEKGRLKRE</sequence>
<evidence type="ECO:0000313" key="7">
    <source>
        <dbReference type="EMBL" id="TNY21857.1"/>
    </source>
</evidence>
<dbReference type="OrthoDB" id="3358017at2759"/>
<feature type="transmembrane region" description="Helical" evidence="6">
    <location>
        <begin position="92"/>
        <end position="113"/>
    </location>
</feature>
<dbReference type="Proteomes" id="UP000311382">
    <property type="component" value="Unassembled WGS sequence"/>
</dbReference>
<evidence type="ECO:0000256" key="6">
    <source>
        <dbReference type="SAM" id="Phobius"/>
    </source>
</evidence>
<evidence type="ECO:0000256" key="1">
    <source>
        <dbReference type="ARBA" id="ARBA00004141"/>
    </source>
</evidence>
<keyword evidence="2 6" id="KW-0812">Transmembrane</keyword>
<feature type="region of interest" description="Disordered" evidence="5">
    <location>
        <begin position="286"/>
        <end position="425"/>
    </location>
</feature>
<reference evidence="7 8" key="1">
    <citation type="submission" date="2019-03" db="EMBL/GenBank/DDBJ databases">
        <title>Rhodosporidium diobovatum UCD-FST 08-225 genome sequencing, assembly, and annotation.</title>
        <authorList>
            <person name="Fakankun I.U."/>
            <person name="Fristensky B."/>
            <person name="Levin D.B."/>
        </authorList>
    </citation>
    <scope>NUCLEOTIDE SEQUENCE [LARGE SCALE GENOMIC DNA]</scope>
    <source>
        <strain evidence="7 8">UCD-FST 08-225</strain>
    </source>
</reference>
<evidence type="ECO:0000313" key="8">
    <source>
        <dbReference type="Proteomes" id="UP000311382"/>
    </source>
</evidence>
<feature type="compositionally biased region" description="Basic and acidic residues" evidence="5">
    <location>
        <begin position="346"/>
        <end position="357"/>
    </location>
</feature>
<dbReference type="AlphaFoldDB" id="A0A5C5FYA4"/>
<dbReference type="PANTHER" id="PTHR31465">
    <property type="entry name" value="PROTEIN RTA1-RELATED"/>
    <property type="match status" value="1"/>
</dbReference>
<feature type="compositionally biased region" description="Basic and acidic residues" evidence="5">
    <location>
        <begin position="303"/>
        <end position="316"/>
    </location>
</feature>
<feature type="transmembrane region" description="Helical" evidence="6">
    <location>
        <begin position="134"/>
        <end position="160"/>
    </location>
</feature>
<dbReference type="PANTHER" id="PTHR31465:SF1">
    <property type="entry name" value="PROTEIN RTA1-RELATED"/>
    <property type="match status" value="1"/>
</dbReference>
<feature type="transmembrane region" description="Helical" evidence="6">
    <location>
        <begin position="57"/>
        <end position="80"/>
    </location>
</feature>
<gene>
    <name evidence="7" type="ORF">DMC30DRAFT_415610</name>
</gene>
<dbReference type="InterPro" id="IPR007568">
    <property type="entry name" value="RTA1"/>
</dbReference>
<comment type="subcellular location">
    <subcellularLocation>
        <location evidence="1">Membrane</location>
        <topology evidence="1">Multi-pass membrane protein</topology>
    </subcellularLocation>
</comment>
<feature type="transmembrane region" description="Helical" evidence="6">
    <location>
        <begin position="215"/>
        <end position="234"/>
    </location>
</feature>
<dbReference type="Pfam" id="PF04479">
    <property type="entry name" value="RTA1"/>
    <property type="match status" value="1"/>
</dbReference>
<evidence type="ECO:0000256" key="4">
    <source>
        <dbReference type="ARBA" id="ARBA00023136"/>
    </source>
</evidence>
<protein>
    <submittedName>
        <fullName evidence="7">Parasitic phase-specific protein PSP-1</fullName>
    </submittedName>
</protein>
<feature type="transmembrane region" description="Helical" evidence="6">
    <location>
        <begin position="21"/>
        <end position="45"/>
    </location>
</feature>
<keyword evidence="3 6" id="KW-1133">Transmembrane helix</keyword>
<proteinExistence type="predicted"/>
<feature type="transmembrane region" description="Helical" evidence="6">
    <location>
        <begin position="180"/>
        <end position="203"/>
    </location>
</feature>
<dbReference type="EMBL" id="SOZI01000035">
    <property type="protein sequence ID" value="TNY21857.1"/>
    <property type="molecule type" value="Genomic_DNA"/>
</dbReference>
<evidence type="ECO:0000256" key="3">
    <source>
        <dbReference type="ARBA" id="ARBA00022989"/>
    </source>
</evidence>
<organism evidence="7 8">
    <name type="scientific">Rhodotorula diobovata</name>
    <dbReference type="NCBI Taxonomy" id="5288"/>
    <lineage>
        <taxon>Eukaryota</taxon>
        <taxon>Fungi</taxon>
        <taxon>Dikarya</taxon>
        <taxon>Basidiomycota</taxon>
        <taxon>Pucciniomycotina</taxon>
        <taxon>Microbotryomycetes</taxon>
        <taxon>Sporidiobolales</taxon>
        <taxon>Sporidiobolaceae</taxon>
        <taxon>Rhodotorula</taxon>
    </lineage>
</organism>
<keyword evidence="4 6" id="KW-0472">Membrane</keyword>
<name>A0A5C5FYA4_9BASI</name>
<evidence type="ECO:0000256" key="2">
    <source>
        <dbReference type="ARBA" id="ARBA00022692"/>
    </source>
</evidence>
<evidence type="ECO:0000256" key="5">
    <source>
        <dbReference type="SAM" id="MobiDB-lite"/>
    </source>
</evidence>
<dbReference type="STRING" id="5288.A0A5C5FYA4"/>
<feature type="compositionally biased region" description="Low complexity" evidence="5">
    <location>
        <begin position="358"/>
        <end position="374"/>
    </location>
</feature>
<dbReference type="GO" id="GO:0016020">
    <property type="term" value="C:membrane"/>
    <property type="evidence" value="ECO:0007669"/>
    <property type="project" value="UniProtKB-SubCell"/>
</dbReference>